<protein>
    <submittedName>
        <fullName evidence="2">Uncharacterized protein</fullName>
    </submittedName>
</protein>
<name>A0ABN7J3Z6_9BASI</name>
<keyword evidence="3" id="KW-1185">Reference proteome</keyword>
<organism evidence="2 3">
    <name type="scientific">Tilletia caries</name>
    <name type="common">wheat bunt fungus</name>
    <dbReference type="NCBI Taxonomy" id="13290"/>
    <lineage>
        <taxon>Eukaryota</taxon>
        <taxon>Fungi</taxon>
        <taxon>Dikarya</taxon>
        <taxon>Basidiomycota</taxon>
        <taxon>Ustilaginomycotina</taxon>
        <taxon>Exobasidiomycetes</taxon>
        <taxon>Tilletiales</taxon>
        <taxon>Tilletiaceae</taxon>
        <taxon>Tilletia</taxon>
    </lineage>
</organism>
<evidence type="ECO:0000256" key="1">
    <source>
        <dbReference type="SAM" id="MobiDB-lite"/>
    </source>
</evidence>
<gene>
    <name evidence="2" type="ORF">JKIAZH3_G5694</name>
</gene>
<evidence type="ECO:0000313" key="2">
    <source>
        <dbReference type="EMBL" id="CAD6950996.1"/>
    </source>
</evidence>
<feature type="compositionally biased region" description="Low complexity" evidence="1">
    <location>
        <begin position="25"/>
        <end position="45"/>
    </location>
</feature>
<accession>A0ABN7J3Z6</accession>
<feature type="region of interest" description="Disordered" evidence="1">
    <location>
        <begin position="1"/>
        <end position="59"/>
    </location>
</feature>
<comment type="caution">
    <text evidence="2">The sequence shown here is derived from an EMBL/GenBank/DDBJ whole genome shotgun (WGS) entry which is preliminary data.</text>
</comment>
<sequence>MAESSWGAPQRATTSDPSLKTLLGASDTTTNTSPTSAAATAQQQQRQDRSSPPSRPALDLSLFRSSAQSSALAMPQCFTGTAHYMQ</sequence>
<dbReference type="Proteomes" id="UP000836402">
    <property type="component" value="Unassembled WGS sequence"/>
</dbReference>
<reference evidence="2" key="1">
    <citation type="submission" date="2020-10" db="EMBL/GenBank/DDBJ databases">
        <authorList>
            <person name="Sedaghatjoo S."/>
        </authorList>
    </citation>
    <scope>NUCLEOTIDE SEQUENCE</scope>
    <source>
        <strain evidence="2">AZH3</strain>
    </source>
</reference>
<evidence type="ECO:0000313" key="3">
    <source>
        <dbReference type="Proteomes" id="UP000836402"/>
    </source>
</evidence>
<dbReference type="EMBL" id="CAJHJG010005555">
    <property type="protein sequence ID" value="CAD6950996.1"/>
    <property type="molecule type" value="Genomic_DNA"/>
</dbReference>
<proteinExistence type="predicted"/>